<name>A0A2H3TK06_FUSOX</name>
<accession>A0A2H3TK06</accession>
<dbReference type="VEuPathDB" id="FungiDB:FOZG_04450"/>
<evidence type="ECO:0000259" key="1">
    <source>
        <dbReference type="Pfam" id="PF00931"/>
    </source>
</evidence>
<dbReference type="Proteomes" id="UP000219369">
    <property type="component" value="Unassembled WGS sequence"/>
</dbReference>
<dbReference type="Pfam" id="PF25000">
    <property type="entry name" value="DUF7779"/>
    <property type="match status" value="1"/>
</dbReference>
<dbReference type="PANTHER" id="PTHR46082">
    <property type="entry name" value="ATP/GTP-BINDING PROTEIN-RELATED"/>
    <property type="match status" value="1"/>
</dbReference>
<dbReference type="SUPFAM" id="SSF48452">
    <property type="entry name" value="TPR-like"/>
    <property type="match status" value="2"/>
</dbReference>
<dbReference type="GO" id="GO:0043531">
    <property type="term" value="F:ADP binding"/>
    <property type="evidence" value="ECO:0007669"/>
    <property type="project" value="InterPro"/>
</dbReference>
<proteinExistence type="predicted"/>
<dbReference type="Gene3D" id="1.25.40.10">
    <property type="entry name" value="Tetratricopeptide repeat domain"/>
    <property type="match status" value="2"/>
</dbReference>
<dbReference type="InterPro" id="IPR019734">
    <property type="entry name" value="TPR_rpt"/>
</dbReference>
<evidence type="ECO:0000313" key="5">
    <source>
        <dbReference type="Proteomes" id="UP000219369"/>
    </source>
</evidence>
<dbReference type="SMART" id="SM00028">
    <property type="entry name" value="TPR"/>
    <property type="match status" value="7"/>
</dbReference>
<feature type="domain" description="DUF7514" evidence="2">
    <location>
        <begin position="1229"/>
        <end position="1302"/>
    </location>
</feature>
<dbReference type="OrthoDB" id="1658288at2759"/>
<evidence type="ECO:0000313" key="4">
    <source>
        <dbReference type="EMBL" id="SCO88963.1"/>
    </source>
</evidence>
<dbReference type="PRINTS" id="PR00381">
    <property type="entry name" value="KINESINLIGHT"/>
</dbReference>
<dbReference type="VEuPathDB" id="FungiDB:FOZG_09261"/>
<dbReference type="VEuPathDB" id="FungiDB:FOC4_g10001868"/>
<dbReference type="Pfam" id="PF13374">
    <property type="entry name" value="TPR_10"/>
    <property type="match status" value="3"/>
</dbReference>
<dbReference type="Pfam" id="PF13424">
    <property type="entry name" value="TPR_12"/>
    <property type="match status" value="2"/>
</dbReference>
<dbReference type="PANTHER" id="PTHR46082:SF6">
    <property type="entry name" value="AAA+ ATPASE DOMAIN-CONTAINING PROTEIN-RELATED"/>
    <property type="match status" value="1"/>
</dbReference>
<evidence type="ECO:0000259" key="2">
    <source>
        <dbReference type="Pfam" id="PF24355"/>
    </source>
</evidence>
<dbReference type="VEuPathDB" id="FungiDB:HZS61_011471"/>
<dbReference type="Gene3D" id="3.40.50.300">
    <property type="entry name" value="P-loop containing nucleotide triphosphate hydrolases"/>
    <property type="match status" value="1"/>
</dbReference>
<dbReference type="SUPFAM" id="SSF52540">
    <property type="entry name" value="P-loop containing nucleoside triphosphate hydrolases"/>
    <property type="match status" value="1"/>
</dbReference>
<dbReference type="VEuPathDB" id="FungiDB:FOC4_g10013144"/>
<dbReference type="VEuPathDB" id="FungiDB:FOMG_17166"/>
<dbReference type="VEuPathDB" id="FungiDB:FOZG_18017"/>
<evidence type="ECO:0008006" key="6">
    <source>
        <dbReference type="Google" id="ProtNLM"/>
    </source>
</evidence>
<dbReference type="VEuPathDB" id="FungiDB:FOC1_g10004315"/>
<organism evidence="4 5">
    <name type="scientific">Fusarium oxysporum</name>
    <name type="common">Fusarium vascular wilt</name>
    <dbReference type="NCBI Taxonomy" id="5507"/>
    <lineage>
        <taxon>Eukaryota</taxon>
        <taxon>Fungi</taxon>
        <taxon>Dikarya</taxon>
        <taxon>Ascomycota</taxon>
        <taxon>Pezizomycotina</taxon>
        <taxon>Sordariomycetes</taxon>
        <taxon>Hypocreomycetidae</taxon>
        <taxon>Hypocreales</taxon>
        <taxon>Nectriaceae</taxon>
        <taxon>Fusarium</taxon>
        <taxon>Fusarium oxysporum species complex</taxon>
    </lineage>
</organism>
<dbReference type="VEuPathDB" id="FungiDB:FOXG_17700"/>
<dbReference type="NCBIfam" id="NF040586">
    <property type="entry name" value="FxSxx_TPR"/>
    <property type="match status" value="1"/>
</dbReference>
<dbReference type="InterPro" id="IPR029058">
    <property type="entry name" value="AB_hydrolase_fold"/>
</dbReference>
<dbReference type="VEuPathDB" id="FungiDB:HZS61_010495"/>
<dbReference type="InterPro" id="IPR055936">
    <property type="entry name" value="DUF7514"/>
</dbReference>
<dbReference type="VEuPathDB" id="FungiDB:FOIG_04461"/>
<dbReference type="EMBL" id="FMJY01000007">
    <property type="protein sequence ID" value="SCO88963.1"/>
    <property type="molecule type" value="Genomic_DNA"/>
</dbReference>
<dbReference type="InterPro" id="IPR011990">
    <property type="entry name" value="TPR-like_helical_dom_sf"/>
</dbReference>
<sequence>MASRKKGPVFRVTGLPASQPDDELDATLRTVIDVANPLGDWQVEMDDVDISFDQHFFGFTQLYTPKSDAPVTADIIAISGLDGHAYGSWRGKGNLGRMWLRDFLSKDLPCCRTMIYGYNSKLSSHGIDTIMDYGRELMEELKKIRNTEERPLFFIAHSFGGILLAHCLVKAVQTNEDDHPTIATLHRATYGMLLFGIPHKGLVVDDIQKMLAGQGNHPRSALLQQIRDKSDLLAFQLADFKNLIRDRKIVSFFETAQTRQLEFDSENKRWKRTGEFVTTVETDSALLQLPDSMEEKIPLDSDHSMIVKFDNKNNRGYTSARDKLKQFEQDAPSVVAARFLRTRNRPKPSILIPFARDSAFVGREDIIAKIIEKHEQAAADHHSRVALVGLGGVGKSQIAIEYAYRVRKSAPQTWVFWVHASNAARFEQAYIDIANKAEIPGREDPKVDILHLVYNWLCDERNGQWLMVLDNADDDKFFFDHTRPLESFLAQTPNGRILLTSKNRTAAMNLVGPYGRILQVEPMDEEDALVLLNARVPFSESNKADAKTLVQALECIPLAITHAAAYIKARAPMITMSDYLGLFRESEANQMRLLGKEGLQDLRRDNSIRHPVIATWQISFTQIQKTEQSAVDLLALMSMFDKQGIPISLLRNGTSQLDFDDALAPLQSFALVRLEIGEQSFEMHRLVQLSMRKWLQAANQLSKWTKESIRVLTTAFPSGKYPTWVDCQVLFPHAREIMGHAAGDEEDMLNQAEIALRAGRVLLFRGEYNTAEEVVRMSVEAREKVLGKEHPDTLSSMNNLALALQGQGKYEEAEKMHRQTLEVSNKIFGKEHPDTLTSMNNLALALQSQGKYKEAKEIHQQTLELKEKVFGKEHRDTLASMNNLANVLDSIGQFEEAEKMHRQTLELNEKVLGKEHPDTLSSMNNLASVLKGMGKYEEAAKIHRQTLELKENVLGKEHPNTLRSMNNLASVLDSMGRFEEAENMQRQTLELSGKVLGKEHPDTLSSMYNLACVLNSMGRFEEAENVHRQTLELREKTLELNEKVLTKEHPDTLASMNNLALAIQGQGKHEEAAKIRRQMLNVKEKFNVNSMDAKYGRAPEASLEEYWGSLVTPAKTPSATFVGLIWAIFANFDFAKAGLLQPREFCAFMSAADWSPQEFPPIQVLLSDRPVLPATLHECDAWLANWYRSFPLDHRMGTREFAPPPPVQPHEGRIRKRDQFMHAIMYPPAPVVPGGMPLLTQQGLVQYVMCLALRAPENLFVRLNRLTDALSTQLIDPKTGRPFEARIPRSCFPPGPGPEEQQKRMMAETQARMWQAENHARQVEYARRQMEAQHIVNENAAQVYRNILSGWIVDAYGNKTYKPGY</sequence>
<feature type="domain" description="DUF7779" evidence="3">
    <location>
        <begin position="622"/>
        <end position="696"/>
    </location>
</feature>
<dbReference type="Pfam" id="PF13176">
    <property type="entry name" value="TPR_7"/>
    <property type="match status" value="1"/>
</dbReference>
<dbReference type="InterPro" id="IPR027417">
    <property type="entry name" value="P-loop_NTPase"/>
</dbReference>
<dbReference type="VEuPathDB" id="FungiDB:FOIG_09080"/>
<dbReference type="VEuPathDB" id="FungiDB:FOMG_18285"/>
<gene>
    <name evidence="4" type="ORF">FRV6_13091</name>
</gene>
<evidence type="ECO:0000259" key="3">
    <source>
        <dbReference type="Pfam" id="PF25000"/>
    </source>
</evidence>
<dbReference type="InterPro" id="IPR053137">
    <property type="entry name" value="NLR-like"/>
</dbReference>
<dbReference type="Pfam" id="PF24355">
    <property type="entry name" value="DUF7514"/>
    <property type="match status" value="1"/>
</dbReference>
<dbReference type="Pfam" id="PF00931">
    <property type="entry name" value="NB-ARC"/>
    <property type="match status" value="1"/>
</dbReference>
<dbReference type="SUPFAM" id="SSF53474">
    <property type="entry name" value="alpha/beta-Hydrolases"/>
    <property type="match status" value="1"/>
</dbReference>
<dbReference type="InterPro" id="IPR002182">
    <property type="entry name" value="NB-ARC"/>
</dbReference>
<feature type="domain" description="NB-ARC" evidence="1">
    <location>
        <begin position="366"/>
        <end position="536"/>
    </location>
</feature>
<dbReference type="VEuPathDB" id="FungiDB:FOXG_13853"/>
<reference evidence="5" key="1">
    <citation type="submission" date="2016-09" db="EMBL/GenBank/DDBJ databases">
        <authorList>
            <person name="Guldener U."/>
        </authorList>
    </citation>
    <scope>NUCLEOTIDE SEQUENCE [LARGE SCALE GENOMIC DNA]</scope>
    <source>
        <strain evidence="5">V64-1</strain>
    </source>
</reference>
<protein>
    <recommendedName>
        <fullName evidence="6">NB-ARC domain-containing protein</fullName>
    </recommendedName>
</protein>
<dbReference type="InterPro" id="IPR056681">
    <property type="entry name" value="DUF7779"/>
</dbReference>